<dbReference type="Pfam" id="PF05433">
    <property type="entry name" value="Rick_17kDa_Anti"/>
    <property type="match status" value="1"/>
</dbReference>
<dbReference type="EMBL" id="JAEDAL010000002">
    <property type="protein sequence ID" value="MBH9552308.1"/>
    <property type="molecule type" value="Genomic_DNA"/>
</dbReference>
<feature type="chain" id="PRO_5036736511" evidence="1">
    <location>
        <begin position="28"/>
        <end position="171"/>
    </location>
</feature>
<gene>
    <name evidence="3" type="ORF">I7X43_05520</name>
</gene>
<evidence type="ECO:0000313" key="3">
    <source>
        <dbReference type="EMBL" id="MBH9552308.1"/>
    </source>
</evidence>
<name>A0A931IYF6_9BURK</name>
<dbReference type="Proteomes" id="UP000620139">
    <property type="component" value="Unassembled WGS sequence"/>
</dbReference>
<proteinExistence type="predicted"/>
<organism evidence="3 4">
    <name type="scientific">Inhella gelatinilytica</name>
    <dbReference type="NCBI Taxonomy" id="2795030"/>
    <lineage>
        <taxon>Bacteria</taxon>
        <taxon>Pseudomonadati</taxon>
        <taxon>Pseudomonadota</taxon>
        <taxon>Betaproteobacteria</taxon>
        <taxon>Burkholderiales</taxon>
        <taxon>Sphaerotilaceae</taxon>
        <taxon>Inhella</taxon>
    </lineage>
</organism>
<feature type="domain" description="Glycine zipper 2TM" evidence="2">
    <location>
        <begin position="61"/>
        <end position="102"/>
    </location>
</feature>
<keyword evidence="1" id="KW-0732">Signal</keyword>
<evidence type="ECO:0000256" key="1">
    <source>
        <dbReference type="SAM" id="SignalP"/>
    </source>
</evidence>
<reference evidence="3" key="1">
    <citation type="submission" date="2020-12" db="EMBL/GenBank/DDBJ databases">
        <title>The genome sequence of Inhella sp. 4Y17.</title>
        <authorList>
            <person name="Liu Y."/>
        </authorList>
    </citation>
    <scope>NUCLEOTIDE SEQUENCE</scope>
    <source>
        <strain evidence="3">4Y10</strain>
    </source>
</reference>
<evidence type="ECO:0000313" key="4">
    <source>
        <dbReference type="Proteomes" id="UP000620139"/>
    </source>
</evidence>
<dbReference type="GO" id="GO:0019867">
    <property type="term" value="C:outer membrane"/>
    <property type="evidence" value="ECO:0007669"/>
    <property type="project" value="InterPro"/>
</dbReference>
<dbReference type="AlphaFoldDB" id="A0A931IYF6"/>
<accession>A0A931IYF6</accession>
<sequence>MPSFAPRLSLTVLIAALLSGCAVHHHADTRYRGEVARVAQVQEGTVISVRAVRLQAQPTGAGTMTGAIVGGVAGSSVGGHRESLAFGALGALLGGVIGSAIERDSGQHQGVELIIQLRNGERIAIVQSTGEERFAPGDAVMLIHQGRSARVTRALAPVAPEATRPAPSPGQ</sequence>
<dbReference type="RefSeq" id="WP_198099929.1">
    <property type="nucleotide sequence ID" value="NZ_JAEDAL010000002.1"/>
</dbReference>
<dbReference type="InterPro" id="IPR008816">
    <property type="entry name" value="Gly_zipper_2TM_dom"/>
</dbReference>
<comment type="caution">
    <text evidence="3">The sequence shown here is derived from an EMBL/GenBank/DDBJ whole genome shotgun (WGS) entry which is preliminary data.</text>
</comment>
<keyword evidence="4" id="KW-1185">Reference proteome</keyword>
<protein>
    <submittedName>
        <fullName evidence="3">Glycine zipper 2TM domain-containing protein</fullName>
    </submittedName>
</protein>
<feature type="signal peptide" evidence="1">
    <location>
        <begin position="1"/>
        <end position="27"/>
    </location>
</feature>
<evidence type="ECO:0000259" key="2">
    <source>
        <dbReference type="Pfam" id="PF05433"/>
    </source>
</evidence>
<dbReference type="PROSITE" id="PS51257">
    <property type="entry name" value="PROKAR_LIPOPROTEIN"/>
    <property type="match status" value="1"/>
</dbReference>